<dbReference type="OrthoDB" id="5731249at2"/>
<dbReference type="EMBL" id="QASN01000017">
    <property type="protein sequence ID" value="PTU74454.1"/>
    <property type="molecule type" value="Genomic_DNA"/>
</dbReference>
<organism evidence="1 2">
    <name type="scientific">Pseudomonas mangrovi</name>
    <dbReference type="NCBI Taxonomy" id="2161748"/>
    <lineage>
        <taxon>Bacteria</taxon>
        <taxon>Pseudomonadati</taxon>
        <taxon>Pseudomonadota</taxon>
        <taxon>Gammaproteobacteria</taxon>
        <taxon>Pseudomonadales</taxon>
        <taxon>Pseudomonadaceae</taxon>
        <taxon>Pseudomonas</taxon>
    </lineage>
</organism>
<gene>
    <name evidence="1" type="ORF">DBO85_10200</name>
</gene>
<proteinExistence type="predicted"/>
<dbReference type="Proteomes" id="UP000244064">
    <property type="component" value="Unassembled WGS sequence"/>
</dbReference>
<keyword evidence="2" id="KW-1185">Reference proteome</keyword>
<evidence type="ECO:0000313" key="2">
    <source>
        <dbReference type="Proteomes" id="UP000244064"/>
    </source>
</evidence>
<comment type="caution">
    <text evidence="1">The sequence shown here is derived from an EMBL/GenBank/DDBJ whole genome shotgun (WGS) entry which is preliminary data.</text>
</comment>
<dbReference type="AlphaFoldDB" id="A0A2T5P9P1"/>
<evidence type="ECO:0000313" key="1">
    <source>
        <dbReference type="EMBL" id="PTU74454.1"/>
    </source>
</evidence>
<accession>A0A2T5P9P1</accession>
<reference evidence="1 2" key="1">
    <citation type="submission" date="2018-04" db="EMBL/GenBank/DDBJ databases">
        <title>Pseudomonas sp. nov., isolated from mangrove soil.</title>
        <authorList>
            <person name="Chen C."/>
        </authorList>
    </citation>
    <scope>NUCLEOTIDE SEQUENCE [LARGE SCALE GENOMIC DNA]</scope>
    <source>
        <strain evidence="1 2">TC-11</strain>
    </source>
</reference>
<dbReference type="RefSeq" id="WP_108107151.1">
    <property type="nucleotide sequence ID" value="NZ_QASN01000017.1"/>
</dbReference>
<protein>
    <submittedName>
        <fullName evidence="1">Uncharacterized protein</fullName>
    </submittedName>
</protein>
<sequence length="217" mass="24341">MNTPALRALIQQAQSRIGAREQLTQHIEQRRTQLHRSIRLDEGDADRLLGGFVSAYVEQVPELLEAADEVAREAGIEARLKPVLRLAQGFFLTQNGDAVADDLIGLLDESYLAHRLIEEINDRYITYLGQPLIPLDTTLANLIAHQLIGEECANRLDAQVEDIVAGLLDEQAFSEPSVREYRERLSNPRTLAAWKRWPCLSRQLGVDLQLNAQTIPG</sequence>
<name>A0A2T5P9P1_9PSED</name>